<sequence length="172" mass="19241">MTVVCPLLLGQFLRRFIKDWMEQTKPPFGAISSCVLLLIIYTTFCDTFSHKSSEIDSSGVVAVVVLIICLQCCLLLLTFSLATMKDSSFTACRYGGDHVLFNAQVSYIRNSHVEDRLFRLQVSLVDFHPAPYLSSSADFTWRSVGACSEGMDGQRSTERKINSECNCLDLQC</sequence>
<feature type="transmembrane region" description="Helical" evidence="2">
    <location>
        <begin position="28"/>
        <end position="48"/>
    </location>
</feature>
<accession>A0A9W9YHR1</accession>
<evidence type="ECO:0000256" key="2">
    <source>
        <dbReference type="SAM" id="Phobius"/>
    </source>
</evidence>
<dbReference type="PANTHER" id="PTHR18640">
    <property type="entry name" value="SOLUTE CARRIER FAMILY 10 MEMBER 7"/>
    <property type="match status" value="1"/>
</dbReference>
<feature type="transmembrane region" description="Helical" evidence="2">
    <location>
        <begin position="60"/>
        <end position="82"/>
    </location>
</feature>
<organism evidence="3 4">
    <name type="scientific">Desmophyllum pertusum</name>
    <dbReference type="NCBI Taxonomy" id="174260"/>
    <lineage>
        <taxon>Eukaryota</taxon>
        <taxon>Metazoa</taxon>
        <taxon>Cnidaria</taxon>
        <taxon>Anthozoa</taxon>
        <taxon>Hexacorallia</taxon>
        <taxon>Scleractinia</taxon>
        <taxon>Caryophylliina</taxon>
        <taxon>Caryophylliidae</taxon>
        <taxon>Desmophyllum</taxon>
    </lineage>
</organism>
<dbReference type="GO" id="GO:0005886">
    <property type="term" value="C:plasma membrane"/>
    <property type="evidence" value="ECO:0007669"/>
    <property type="project" value="TreeGrafter"/>
</dbReference>
<keyword evidence="2" id="KW-0812">Transmembrane</keyword>
<dbReference type="InterPro" id="IPR038770">
    <property type="entry name" value="Na+/solute_symporter_sf"/>
</dbReference>
<dbReference type="InterPro" id="IPR016833">
    <property type="entry name" value="Put_Na-Bile_cotransptr"/>
</dbReference>
<keyword evidence="2" id="KW-0472">Membrane</keyword>
<dbReference type="OrthoDB" id="188035at2759"/>
<keyword evidence="4" id="KW-1185">Reference proteome</keyword>
<protein>
    <submittedName>
        <fullName evidence="3">Uncharacterized protein</fullName>
    </submittedName>
</protein>
<comment type="similarity">
    <text evidence="1">Belongs to the bile acid:sodium symporter (BASS) (TC 2.A.28) family.</text>
</comment>
<dbReference type="Gene3D" id="1.20.1530.20">
    <property type="match status" value="1"/>
</dbReference>
<evidence type="ECO:0000256" key="1">
    <source>
        <dbReference type="ARBA" id="ARBA00006528"/>
    </source>
</evidence>
<dbReference type="EMBL" id="MU827371">
    <property type="protein sequence ID" value="KAJ7350990.1"/>
    <property type="molecule type" value="Genomic_DNA"/>
</dbReference>
<dbReference type="Pfam" id="PF13593">
    <property type="entry name" value="SBF_like"/>
    <property type="match status" value="1"/>
</dbReference>
<comment type="caution">
    <text evidence="3">The sequence shown here is derived from an EMBL/GenBank/DDBJ whole genome shotgun (WGS) entry which is preliminary data.</text>
</comment>
<evidence type="ECO:0000313" key="3">
    <source>
        <dbReference type="EMBL" id="KAJ7350990.1"/>
    </source>
</evidence>
<dbReference type="PANTHER" id="PTHR18640:SF5">
    <property type="entry name" value="SODIUM_BILE ACID COTRANSPORTER 7"/>
    <property type="match status" value="1"/>
</dbReference>
<keyword evidence="2" id="KW-1133">Transmembrane helix</keyword>
<gene>
    <name evidence="3" type="ORF">OS493_037347</name>
</gene>
<dbReference type="AlphaFoldDB" id="A0A9W9YHR1"/>
<proteinExistence type="inferred from homology"/>
<reference evidence="3" key="1">
    <citation type="submission" date="2023-01" db="EMBL/GenBank/DDBJ databases">
        <title>Genome assembly of the deep-sea coral Lophelia pertusa.</title>
        <authorList>
            <person name="Herrera S."/>
            <person name="Cordes E."/>
        </authorList>
    </citation>
    <scope>NUCLEOTIDE SEQUENCE</scope>
    <source>
        <strain evidence="3">USNM1676648</strain>
        <tissue evidence="3">Polyp</tissue>
    </source>
</reference>
<dbReference type="Proteomes" id="UP001163046">
    <property type="component" value="Unassembled WGS sequence"/>
</dbReference>
<name>A0A9W9YHR1_9CNID</name>
<evidence type="ECO:0000313" key="4">
    <source>
        <dbReference type="Proteomes" id="UP001163046"/>
    </source>
</evidence>